<accession>A0A1M7IBT0</accession>
<reference evidence="1 2" key="1">
    <citation type="submission" date="2016-11" db="EMBL/GenBank/DDBJ databases">
        <authorList>
            <person name="Jaros S."/>
            <person name="Januszkiewicz K."/>
            <person name="Wedrychowicz H."/>
        </authorList>
    </citation>
    <scope>NUCLEOTIDE SEQUENCE [LARGE SCALE GENOMIC DNA]</scope>
    <source>
        <strain evidence="1 2">DSM 15930</strain>
    </source>
</reference>
<sequence length="138" mass="15065">MYSTKYAVSIHILSLIALKKGNSITSDYIAESVNTNPALVRRLMSGLKKAGLIQTQTKIGVTGLMKDPEEISLLEIFKAVEDRQDLFAIHSDTNTACPVGAKIGCVLEHVNEKIQSSFEEELESLHLSNILAGLGNHE</sequence>
<name>A0A1M7IBT0_9FIRM</name>
<organism evidence="1 2">
    <name type="scientific">Anaerosporobacter mobilis DSM 15930</name>
    <dbReference type="NCBI Taxonomy" id="1120996"/>
    <lineage>
        <taxon>Bacteria</taxon>
        <taxon>Bacillati</taxon>
        <taxon>Bacillota</taxon>
        <taxon>Clostridia</taxon>
        <taxon>Lachnospirales</taxon>
        <taxon>Lachnospiraceae</taxon>
        <taxon>Anaerosporobacter</taxon>
    </lineage>
</organism>
<dbReference type="GO" id="GO:0003700">
    <property type="term" value="F:DNA-binding transcription factor activity"/>
    <property type="evidence" value="ECO:0007669"/>
    <property type="project" value="TreeGrafter"/>
</dbReference>
<dbReference type="InterPro" id="IPR036388">
    <property type="entry name" value="WH-like_DNA-bd_sf"/>
</dbReference>
<dbReference type="Proteomes" id="UP000184038">
    <property type="component" value="Unassembled WGS sequence"/>
</dbReference>
<dbReference type="InterPro" id="IPR000944">
    <property type="entry name" value="Tscrpt_reg_Rrf2"/>
</dbReference>
<dbReference type="PROSITE" id="PS51197">
    <property type="entry name" value="HTH_RRF2_2"/>
    <property type="match status" value="1"/>
</dbReference>
<gene>
    <name evidence="1" type="ORF">SAMN02746066_01765</name>
</gene>
<dbReference type="Pfam" id="PF02082">
    <property type="entry name" value="Rrf2"/>
    <property type="match status" value="1"/>
</dbReference>
<dbReference type="Gene3D" id="1.10.10.10">
    <property type="entry name" value="Winged helix-like DNA-binding domain superfamily/Winged helix DNA-binding domain"/>
    <property type="match status" value="1"/>
</dbReference>
<keyword evidence="2" id="KW-1185">Reference proteome</keyword>
<proteinExistence type="predicted"/>
<dbReference type="EMBL" id="FRCP01000009">
    <property type="protein sequence ID" value="SHM37897.1"/>
    <property type="molecule type" value="Genomic_DNA"/>
</dbReference>
<dbReference type="PANTHER" id="PTHR33221:SF15">
    <property type="entry name" value="HTH-TYPE TRANSCRIPTIONAL REGULATOR YWGB-RELATED"/>
    <property type="match status" value="1"/>
</dbReference>
<dbReference type="InterPro" id="IPR036390">
    <property type="entry name" value="WH_DNA-bd_sf"/>
</dbReference>
<protein>
    <submittedName>
        <fullName evidence="1">Rrf2 family protein</fullName>
    </submittedName>
</protein>
<dbReference type="STRING" id="1120996.SAMN02746066_01765"/>
<dbReference type="GO" id="GO:0005829">
    <property type="term" value="C:cytosol"/>
    <property type="evidence" value="ECO:0007669"/>
    <property type="project" value="TreeGrafter"/>
</dbReference>
<evidence type="ECO:0000313" key="1">
    <source>
        <dbReference type="EMBL" id="SHM37897.1"/>
    </source>
</evidence>
<dbReference type="SUPFAM" id="SSF46785">
    <property type="entry name" value="Winged helix' DNA-binding domain"/>
    <property type="match status" value="1"/>
</dbReference>
<dbReference type="RefSeq" id="WP_073286185.1">
    <property type="nucleotide sequence ID" value="NZ_FRCP01000009.1"/>
</dbReference>
<evidence type="ECO:0000313" key="2">
    <source>
        <dbReference type="Proteomes" id="UP000184038"/>
    </source>
</evidence>
<dbReference type="AlphaFoldDB" id="A0A1M7IBT0"/>
<dbReference type="PANTHER" id="PTHR33221">
    <property type="entry name" value="WINGED HELIX-TURN-HELIX TRANSCRIPTIONAL REGULATOR, RRF2 FAMILY"/>
    <property type="match status" value="1"/>
</dbReference>